<dbReference type="EMBL" id="JABWGO010000004">
    <property type="protein sequence ID" value="NUW42329.1"/>
    <property type="molecule type" value="Genomic_DNA"/>
</dbReference>
<evidence type="ECO:0000313" key="5">
    <source>
        <dbReference type="Proteomes" id="UP000546126"/>
    </source>
</evidence>
<dbReference type="PANTHER" id="PTHR46696:SF6">
    <property type="entry name" value="P450, PUTATIVE (EUROFUNG)-RELATED"/>
    <property type="match status" value="1"/>
</dbReference>
<sequence>MRTSELVDLEPLLTASSGPLWTRLRKLPDGLRTARLGEALVLLRHADGRAVLGSRAFEQGILEDLGSGLDPRYVARRRRSLLHLSGAEHARMRRLASPAFKPAAIERMRPLMRRTLGELLDRTIPGPVVDAVAAWTHPYPIPVICSALGIPAADLPLYSRIADAWTLALFDASAVPAGLAAHDELDAHVRRLVEARRAEPADDLITDLIRQQEDLGTEDLTALVSALIMAGTDTTRLQLASCLEFLAGRPDLWAALKRDPGLLPAAVEEMARLAPVASFLRRVATADTTVNGLDIPAGTRIVLAVPAMNRDPDVYPDPHACDLDRPATAATLSFGGGAHYCLGGQLGRVEIQEALGTLLDRVSRLEPAGPPSWRPPRSLQGPARLPIRYERERGSNSA</sequence>
<dbReference type="InterPro" id="IPR002397">
    <property type="entry name" value="Cyt_P450_B"/>
</dbReference>
<dbReference type="InterPro" id="IPR001128">
    <property type="entry name" value="Cyt_P450"/>
</dbReference>
<dbReference type="GO" id="GO:0005506">
    <property type="term" value="F:iron ion binding"/>
    <property type="evidence" value="ECO:0007669"/>
    <property type="project" value="InterPro"/>
</dbReference>
<dbReference type="PRINTS" id="PR00385">
    <property type="entry name" value="P450"/>
</dbReference>
<comment type="similarity">
    <text evidence="1 2">Belongs to the cytochrome P450 family.</text>
</comment>
<gene>
    <name evidence="4" type="ORF">HT134_19600</name>
</gene>
<dbReference type="PROSITE" id="PS00086">
    <property type="entry name" value="CYTOCHROME_P450"/>
    <property type="match status" value="1"/>
</dbReference>
<dbReference type="PANTHER" id="PTHR46696">
    <property type="entry name" value="P450, PUTATIVE (EUROFUNG)-RELATED"/>
    <property type="match status" value="1"/>
</dbReference>
<dbReference type="Proteomes" id="UP000546126">
    <property type="component" value="Unassembled WGS sequence"/>
</dbReference>
<keyword evidence="2" id="KW-0560">Oxidoreductase</keyword>
<organism evidence="4 5">
    <name type="scientific">Nonomuraea rhodomycinica</name>
    <dbReference type="NCBI Taxonomy" id="1712872"/>
    <lineage>
        <taxon>Bacteria</taxon>
        <taxon>Bacillati</taxon>
        <taxon>Actinomycetota</taxon>
        <taxon>Actinomycetes</taxon>
        <taxon>Streptosporangiales</taxon>
        <taxon>Streptosporangiaceae</taxon>
        <taxon>Nonomuraea</taxon>
    </lineage>
</organism>
<dbReference type="PRINTS" id="PR00359">
    <property type="entry name" value="BP450"/>
</dbReference>
<dbReference type="GO" id="GO:0020037">
    <property type="term" value="F:heme binding"/>
    <property type="evidence" value="ECO:0007669"/>
    <property type="project" value="InterPro"/>
</dbReference>
<keyword evidence="2" id="KW-0503">Monooxygenase</keyword>
<dbReference type="RefSeq" id="WP_175601873.1">
    <property type="nucleotide sequence ID" value="NZ_JABWGO010000004.1"/>
</dbReference>
<dbReference type="GO" id="GO:0016705">
    <property type="term" value="F:oxidoreductase activity, acting on paired donors, with incorporation or reduction of molecular oxygen"/>
    <property type="evidence" value="ECO:0007669"/>
    <property type="project" value="InterPro"/>
</dbReference>
<dbReference type="Gene3D" id="1.10.630.10">
    <property type="entry name" value="Cytochrome P450"/>
    <property type="match status" value="1"/>
</dbReference>
<keyword evidence="2" id="KW-0349">Heme</keyword>
<feature type="compositionally biased region" description="Basic and acidic residues" evidence="3">
    <location>
        <begin position="387"/>
        <end position="398"/>
    </location>
</feature>
<feature type="region of interest" description="Disordered" evidence="3">
    <location>
        <begin position="366"/>
        <end position="398"/>
    </location>
</feature>
<dbReference type="Pfam" id="PF00067">
    <property type="entry name" value="p450"/>
    <property type="match status" value="2"/>
</dbReference>
<keyword evidence="2" id="KW-0479">Metal-binding</keyword>
<keyword evidence="2" id="KW-0408">Iron</keyword>
<evidence type="ECO:0000256" key="2">
    <source>
        <dbReference type="RuleBase" id="RU000461"/>
    </source>
</evidence>
<dbReference type="GO" id="GO:0004497">
    <property type="term" value="F:monooxygenase activity"/>
    <property type="evidence" value="ECO:0007669"/>
    <property type="project" value="UniProtKB-KW"/>
</dbReference>
<name>A0A7Y6IQ26_9ACTN</name>
<dbReference type="SUPFAM" id="SSF48264">
    <property type="entry name" value="Cytochrome P450"/>
    <property type="match status" value="1"/>
</dbReference>
<evidence type="ECO:0000256" key="1">
    <source>
        <dbReference type="ARBA" id="ARBA00010617"/>
    </source>
</evidence>
<reference evidence="4 5" key="1">
    <citation type="submission" date="2020-06" db="EMBL/GenBank/DDBJ databases">
        <authorList>
            <person name="Chanama M."/>
        </authorList>
    </citation>
    <scope>NUCLEOTIDE SEQUENCE [LARGE SCALE GENOMIC DNA]</scope>
    <source>
        <strain evidence="4 5">TBRC6557</strain>
    </source>
</reference>
<evidence type="ECO:0000256" key="3">
    <source>
        <dbReference type="SAM" id="MobiDB-lite"/>
    </source>
</evidence>
<dbReference type="InterPro" id="IPR036396">
    <property type="entry name" value="Cyt_P450_sf"/>
</dbReference>
<accession>A0A7Y6IQ26</accession>
<keyword evidence="5" id="KW-1185">Reference proteome</keyword>
<dbReference type="AlphaFoldDB" id="A0A7Y6IQ26"/>
<protein>
    <submittedName>
        <fullName evidence="4">Cytochrome P450</fullName>
    </submittedName>
</protein>
<proteinExistence type="inferred from homology"/>
<comment type="caution">
    <text evidence="4">The sequence shown here is derived from an EMBL/GenBank/DDBJ whole genome shotgun (WGS) entry which is preliminary data.</text>
</comment>
<dbReference type="InterPro" id="IPR017972">
    <property type="entry name" value="Cyt_P450_CS"/>
</dbReference>
<evidence type="ECO:0000313" key="4">
    <source>
        <dbReference type="EMBL" id="NUW42329.1"/>
    </source>
</evidence>